<comment type="caution">
    <text evidence="2">The sequence shown here is derived from an EMBL/GenBank/DDBJ whole genome shotgun (WGS) entry which is preliminary data.</text>
</comment>
<gene>
    <name evidence="2" type="ORF">CON36_34900</name>
</gene>
<dbReference type="GO" id="GO:0004029">
    <property type="term" value="F:aldehyde dehydrogenase (NAD+) activity"/>
    <property type="evidence" value="ECO:0007669"/>
    <property type="project" value="TreeGrafter"/>
</dbReference>
<dbReference type="GO" id="GO:0006694">
    <property type="term" value="P:steroid biosynthetic process"/>
    <property type="evidence" value="ECO:0007669"/>
    <property type="project" value="InterPro"/>
</dbReference>
<protein>
    <submittedName>
        <fullName evidence="2">3-beta hydroxysteroid dehydrogenase</fullName>
    </submittedName>
</protein>
<feature type="domain" description="3-beta hydroxysteroid dehydrogenase/isomerase" evidence="1">
    <location>
        <begin position="4"/>
        <end position="248"/>
    </location>
</feature>
<evidence type="ECO:0000313" key="3">
    <source>
        <dbReference type="Proteomes" id="UP000219922"/>
    </source>
</evidence>
<proteinExistence type="predicted"/>
<evidence type="ECO:0000259" key="1">
    <source>
        <dbReference type="Pfam" id="PF01073"/>
    </source>
</evidence>
<dbReference type="AlphaFoldDB" id="A0A9X6SSL2"/>
<evidence type="ECO:0000313" key="2">
    <source>
        <dbReference type="EMBL" id="PDZ94231.1"/>
    </source>
</evidence>
<reference evidence="2 3" key="1">
    <citation type="submission" date="2017-09" db="EMBL/GenBank/DDBJ databases">
        <title>Large-scale bioinformatics analysis of Bacillus genomes uncovers conserved roles of natural products in bacterial physiology.</title>
        <authorList>
            <consortium name="Agbiome Team Llc"/>
            <person name="Bleich R.M."/>
            <person name="Grubbs K.J."/>
            <person name="Santa Maria K.C."/>
            <person name="Allen S.E."/>
            <person name="Farag S."/>
            <person name="Shank E.A."/>
            <person name="Bowers A."/>
        </authorList>
    </citation>
    <scope>NUCLEOTIDE SEQUENCE [LARGE SCALE GENOMIC DNA]</scope>
    <source>
        <strain evidence="2 3">AFS092789</strain>
    </source>
</reference>
<dbReference type="Gene3D" id="3.40.50.720">
    <property type="entry name" value="NAD(P)-binding Rossmann-like Domain"/>
    <property type="match status" value="1"/>
</dbReference>
<dbReference type="InterPro" id="IPR051783">
    <property type="entry name" value="NAD(P)-dependent_oxidoreduct"/>
</dbReference>
<dbReference type="SUPFAM" id="SSF51735">
    <property type="entry name" value="NAD(P)-binding Rossmann-fold domains"/>
    <property type="match status" value="1"/>
</dbReference>
<dbReference type="InterPro" id="IPR002225">
    <property type="entry name" value="3Beta_OHSteriod_DH/Estase"/>
</dbReference>
<accession>A0A9X6SSL2</accession>
<name>A0A9X6SSL2_BACCE</name>
<dbReference type="RefSeq" id="WP_098007184.1">
    <property type="nucleotide sequence ID" value="NZ_NVMX01000233.1"/>
</dbReference>
<dbReference type="InterPro" id="IPR036291">
    <property type="entry name" value="NAD(P)-bd_dom_sf"/>
</dbReference>
<dbReference type="GO" id="GO:0016616">
    <property type="term" value="F:oxidoreductase activity, acting on the CH-OH group of donors, NAD or NADP as acceptor"/>
    <property type="evidence" value="ECO:0007669"/>
    <property type="project" value="InterPro"/>
</dbReference>
<dbReference type="Pfam" id="PF01073">
    <property type="entry name" value="3Beta_HSD"/>
    <property type="match status" value="1"/>
</dbReference>
<sequence length="331" mass="37473">MKALVTGATGFLGQKLAYRLANMGYEVTAIGRNKQIGQKLEESGIEFIACSLEEREPILSACQGKDYVFHSGALSSPWGKYKDFYNSNVIGTRNVIEGSKQADVKRLIHVSTPSIYFYYDERLDVKEHDTIPKQFVNHYAQTKYMAEQEIDKAFREGLSTITIRPRALFGPGDNAILPRLINVCQKGVFPKIGDGEVLIDITYVENVVDALLLCMNSSEQTLGQKYNITNGVRVNLYNIIEEVMQLLGKEFRYKNISFKNAFTLASLMEGIYKTILFGKEPILTKYTVSVLSKSQTLNIDKAKNELGYIPQVSIEEGIQNFVKWWKENENK</sequence>
<dbReference type="EMBL" id="NVMX01000233">
    <property type="protein sequence ID" value="PDZ94231.1"/>
    <property type="molecule type" value="Genomic_DNA"/>
</dbReference>
<dbReference type="PANTHER" id="PTHR48079">
    <property type="entry name" value="PROTEIN YEEZ"/>
    <property type="match status" value="1"/>
</dbReference>
<dbReference type="Proteomes" id="UP000219922">
    <property type="component" value="Unassembled WGS sequence"/>
</dbReference>
<dbReference type="PANTHER" id="PTHR48079:SF6">
    <property type="entry name" value="NAD(P)-BINDING DOMAIN-CONTAINING PROTEIN-RELATED"/>
    <property type="match status" value="1"/>
</dbReference>
<organism evidence="2 3">
    <name type="scientific">Bacillus cereus</name>
    <dbReference type="NCBI Taxonomy" id="1396"/>
    <lineage>
        <taxon>Bacteria</taxon>
        <taxon>Bacillati</taxon>
        <taxon>Bacillota</taxon>
        <taxon>Bacilli</taxon>
        <taxon>Bacillales</taxon>
        <taxon>Bacillaceae</taxon>
        <taxon>Bacillus</taxon>
        <taxon>Bacillus cereus group</taxon>
    </lineage>
</organism>
<dbReference type="GO" id="GO:0005737">
    <property type="term" value="C:cytoplasm"/>
    <property type="evidence" value="ECO:0007669"/>
    <property type="project" value="TreeGrafter"/>
</dbReference>